<dbReference type="InParanoid" id="T1FRI8"/>
<dbReference type="EMBL" id="AMQM01002350">
    <property type="status" value="NOT_ANNOTATED_CDS"/>
    <property type="molecule type" value="Genomic_DNA"/>
</dbReference>
<gene>
    <name evidence="6" type="primary">20211435</name>
    <name evidence="5" type="ORF">HELRODRAFT_189947</name>
</gene>
<organism evidence="6 7">
    <name type="scientific">Helobdella robusta</name>
    <name type="common">Californian leech</name>
    <dbReference type="NCBI Taxonomy" id="6412"/>
    <lineage>
        <taxon>Eukaryota</taxon>
        <taxon>Metazoa</taxon>
        <taxon>Spiralia</taxon>
        <taxon>Lophotrochozoa</taxon>
        <taxon>Annelida</taxon>
        <taxon>Clitellata</taxon>
        <taxon>Hirudinea</taxon>
        <taxon>Rhynchobdellida</taxon>
        <taxon>Glossiphoniidae</taxon>
        <taxon>Helobdella</taxon>
    </lineage>
</organism>
<dbReference type="Pfam" id="PF07545">
    <property type="entry name" value="Vg_Tdu"/>
    <property type="match status" value="1"/>
</dbReference>
<keyword evidence="3" id="KW-0804">Transcription</keyword>
<evidence type="ECO:0000256" key="2">
    <source>
        <dbReference type="ARBA" id="ARBA00023015"/>
    </source>
</evidence>
<dbReference type="AlphaFoldDB" id="T1FRI8"/>
<evidence type="ECO:0000313" key="7">
    <source>
        <dbReference type="Proteomes" id="UP000015101"/>
    </source>
</evidence>
<sequence length="449" mass="50842">MLLTSCHLSTERPIKTKKITENTFLLTYFNGDVSDQVDEHFRRAIELGQNKVQGRCQGNPDWRKHRQFMLANRRVKNYDDDGKNDNNNNLSSLQTIAEEYNIIYNGDTNSNCNFNVINNNKNVTNYVTSDKQADENTSSKTGNELVAIDDVKCRLCYGGFYSHSCTSNNHNNDNSRLKSCCYDKQQQQHFDCQVDKLNCSTTKQHFSQLQNNNNTNFYYNLSPQNINSNNIIINNNNNSILQQQQRNYTKYPPQPALAKIAASCRFAGLPTFGVVRRRSFTEEFAIAPIPTFNFDYSANNNTFGFDLQAGNPGFGFDVSPVPNIIPIRSYTQGDAAAASAVNGYFYPTGDLYDDNNCKYFNKNVNLCYGSKSYNSGNNTGNNLMSCNNANNVGYVDYFNNINNASNKICNSTLSSEYKKARPDTNTTFSKMTSFVEPDVNRNTILQNSW</sequence>
<dbReference type="GO" id="GO:0005634">
    <property type="term" value="C:nucleus"/>
    <property type="evidence" value="ECO:0007669"/>
    <property type="project" value="UniProtKB-SubCell"/>
</dbReference>
<keyword evidence="7" id="KW-1185">Reference proteome</keyword>
<evidence type="ECO:0000256" key="4">
    <source>
        <dbReference type="ARBA" id="ARBA00023242"/>
    </source>
</evidence>
<dbReference type="InterPro" id="IPR011520">
    <property type="entry name" value="Vg_fam"/>
</dbReference>
<reference evidence="6" key="3">
    <citation type="submission" date="2015-06" db="UniProtKB">
        <authorList>
            <consortium name="EnsemblMetazoa"/>
        </authorList>
    </citation>
    <scope>IDENTIFICATION</scope>
</reference>
<reference evidence="5 7" key="2">
    <citation type="journal article" date="2013" name="Nature">
        <title>Insights into bilaterian evolution from three spiralian genomes.</title>
        <authorList>
            <person name="Simakov O."/>
            <person name="Marletaz F."/>
            <person name="Cho S.J."/>
            <person name="Edsinger-Gonzales E."/>
            <person name="Havlak P."/>
            <person name="Hellsten U."/>
            <person name="Kuo D.H."/>
            <person name="Larsson T."/>
            <person name="Lv J."/>
            <person name="Arendt D."/>
            <person name="Savage R."/>
            <person name="Osoegawa K."/>
            <person name="de Jong P."/>
            <person name="Grimwood J."/>
            <person name="Chapman J.A."/>
            <person name="Shapiro H."/>
            <person name="Aerts A."/>
            <person name="Otillar R.P."/>
            <person name="Terry A.Y."/>
            <person name="Boore J.L."/>
            <person name="Grigoriev I.V."/>
            <person name="Lindberg D.R."/>
            <person name="Seaver E.C."/>
            <person name="Weisblat D.A."/>
            <person name="Putnam N.H."/>
            <person name="Rokhsar D.S."/>
        </authorList>
    </citation>
    <scope>NUCLEOTIDE SEQUENCE</scope>
</reference>
<keyword evidence="2" id="KW-0805">Transcription regulation</keyword>
<keyword evidence="4" id="KW-0539">Nucleus</keyword>
<dbReference type="OrthoDB" id="6088721at2759"/>
<name>T1FRI8_HELRO</name>
<dbReference type="GeneID" id="20211435"/>
<dbReference type="HOGENOM" id="CLU_610135_0_0_1"/>
<protein>
    <submittedName>
        <fullName evidence="5 6">Uncharacterized protein</fullName>
    </submittedName>
</protein>
<evidence type="ECO:0000256" key="3">
    <source>
        <dbReference type="ARBA" id="ARBA00023163"/>
    </source>
</evidence>
<accession>T1FRI8</accession>
<dbReference type="RefSeq" id="XP_009031566.1">
    <property type="nucleotide sequence ID" value="XM_009033318.1"/>
</dbReference>
<reference evidence="7" key="1">
    <citation type="submission" date="2012-12" db="EMBL/GenBank/DDBJ databases">
        <authorList>
            <person name="Hellsten U."/>
            <person name="Grimwood J."/>
            <person name="Chapman J.A."/>
            <person name="Shapiro H."/>
            <person name="Aerts A."/>
            <person name="Otillar R.P."/>
            <person name="Terry A.Y."/>
            <person name="Boore J.L."/>
            <person name="Simakov O."/>
            <person name="Marletaz F."/>
            <person name="Cho S.-J."/>
            <person name="Edsinger-Gonzales E."/>
            <person name="Havlak P."/>
            <person name="Kuo D.-H."/>
            <person name="Larsson T."/>
            <person name="Lv J."/>
            <person name="Arendt D."/>
            <person name="Savage R."/>
            <person name="Osoegawa K."/>
            <person name="de Jong P."/>
            <person name="Lindberg D.R."/>
            <person name="Seaver E.C."/>
            <person name="Weisblat D.A."/>
            <person name="Putnam N.H."/>
            <person name="Grigoriev I.V."/>
            <person name="Rokhsar D.S."/>
        </authorList>
    </citation>
    <scope>NUCLEOTIDE SEQUENCE</scope>
</reference>
<proteinExistence type="predicted"/>
<evidence type="ECO:0000256" key="1">
    <source>
        <dbReference type="ARBA" id="ARBA00004123"/>
    </source>
</evidence>
<dbReference type="Proteomes" id="UP000015101">
    <property type="component" value="Unassembled WGS sequence"/>
</dbReference>
<dbReference type="GO" id="GO:0006355">
    <property type="term" value="P:regulation of DNA-templated transcription"/>
    <property type="evidence" value="ECO:0007669"/>
    <property type="project" value="InterPro"/>
</dbReference>
<dbReference type="EMBL" id="AMQM01002351">
    <property type="status" value="NOT_ANNOTATED_CDS"/>
    <property type="molecule type" value="Genomic_DNA"/>
</dbReference>
<comment type="subcellular location">
    <subcellularLocation>
        <location evidence="1">Nucleus</location>
    </subcellularLocation>
</comment>
<dbReference type="EMBL" id="KB097753">
    <property type="protein sequence ID" value="ESN90679.1"/>
    <property type="molecule type" value="Genomic_DNA"/>
</dbReference>
<evidence type="ECO:0000313" key="5">
    <source>
        <dbReference type="EMBL" id="ESN90679.1"/>
    </source>
</evidence>
<dbReference type="CTD" id="20211435"/>
<evidence type="ECO:0000313" key="6">
    <source>
        <dbReference type="EnsemblMetazoa" id="HelroP189947"/>
    </source>
</evidence>
<dbReference type="EnsemblMetazoa" id="HelroT189947">
    <property type="protein sequence ID" value="HelroP189947"/>
    <property type="gene ID" value="HelroG189947"/>
</dbReference>
<dbReference type="KEGG" id="hro:HELRODRAFT_189947"/>